<dbReference type="InterPro" id="IPR029058">
    <property type="entry name" value="AB_hydrolase_fold"/>
</dbReference>
<dbReference type="InterPro" id="IPR052382">
    <property type="entry name" value="ABHD10_acyl-thioesterase"/>
</dbReference>
<dbReference type="Proteomes" id="UP000654370">
    <property type="component" value="Unassembled WGS sequence"/>
</dbReference>
<dbReference type="AlphaFoldDB" id="A0A8H7PTT4"/>
<sequence length="266" mass="30096">MAAIRMSDYLKTFTTRNLSKLQYYHHHQVSTKNYIAPTICFIPGFRSFAFQSTKPQYLQQFCLQENYSFLTWDHASQGTSVAADQDKVSVDLWFQDTLDILAAKVDGPMILIGSSMGAWISLLVATRGMASITQRLSGIIGIGAGINFTERWLNDEVPVKHPHYIWKRPSQYHESGSYEIPVRFLLNSRPCLLSENELSVTCPTVFVHGRLDMDSKLENIQNLAKRIPGSSVDVIENGDHRLSKAAELERIKLVIQQVINGSFSRK</sequence>
<dbReference type="Gene3D" id="3.40.50.1820">
    <property type="entry name" value="alpha/beta hydrolase"/>
    <property type="match status" value="1"/>
</dbReference>
<protein>
    <recommendedName>
        <fullName evidence="4">Mycophenolic acid acyl-glucuronide esterase, mitochondrial</fullName>
    </recommendedName>
</protein>
<reference evidence="2" key="1">
    <citation type="submission" date="2020-12" db="EMBL/GenBank/DDBJ databases">
        <title>Metabolic potential, ecology and presence of endohyphal bacteria is reflected in genomic diversity of Mucoromycotina.</title>
        <authorList>
            <person name="Muszewska A."/>
            <person name="Okrasinska A."/>
            <person name="Steczkiewicz K."/>
            <person name="Drgas O."/>
            <person name="Orlowska M."/>
            <person name="Perlinska-Lenart U."/>
            <person name="Aleksandrzak-Piekarczyk T."/>
            <person name="Szatraj K."/>
            <person name="Zielenkiewicz U."/>
            <person name="Pilsyk S."/>
            <person name="Malc E."/>
            <person name="Mieczkowski P."/>
            <person name="Kruszewska J.S."/>
            <person name="Biernat P."/>
            <person name="Pawlowska J."/>
        </authorList>
    </citation>
    <scope>NUCLEOTIDE SEQUENCE</scope>
    <source>
        <strain evidence="2">WA0000067209</strain>
    </source>
</reference>
<gene>
    <name evidence="2" type="ORF">INT43_003538</name>
</gene>
<evidence type="ECO:0000256" key="1">
    <source>
        <dbReference type="ARBA" id="ARBA00022801"/>
    </source>
</evidence>
<dbReference type="EMBL" id="JAEPQZ010000006">
    <property type="protein sequence ID" value="KAG2179755.1"/>
    <property type="molecule type" value="Genomic_DNA"/>
</dbReference>
<accession>A0A8H7PTT4</accession>
<evidence type="ECO:0008006" key="4">
    <source>
        <dbReference type="Google" id="ProtNLM"/>
    </source>
</evidence>
<dbReference type="GO" id="GO:0004553">
    <property type="term" value="F:hydrolase activity, hydrolyzing O-glycosyl compounds"/>
    <property type="evidence" value="ECO:0007669"/>
    <property type="project" value="TreeGrafter"/>
</dbReference>
<name>A0A8H7PTT4_MORIS</name>
<comment type="caution">
    <text evidence="2">The sequence shown here is derived from an EMBL/GenBank/DDBJ whole genome shotgun (WGS) entry which is preliminary data.</text>
</comment>
<evidence type="ECO:0000313" key="2">
    <source>
        <dbReference type="EMBL" id="KAG2179755.1"/>
    </source>
</evidence>
<keyword evidence="3" id="KW-1185">Reference proteome</keyword>
<proteinExistence type="predicted"/>
<evidence type="ECO:0000313" key="3">
    <source>
        <dbReference type="Proteomes" id="UP000654370"/>
    </source>
</evidence>
<dbReference type="PANTHER" id="PTHR16138:SF7">
    <property type="entry name" value="PALMITOYL-PROTEIN THIOESTERASE ABHD10, MITOCHONDRIAL"/>
    <property type="match status" value="1"/>
</dbReference>
<dbReference type="OrthoDB" id="408373at2759"/>
<dbReference type="SUPFAM" id="SSF53474">
    <property type="entry name" value="alpha/beta-Hydrolases"/>
    <property type="match status" value="1"/>
</dbReference>
<keyword evidence="1" id="KW-0378">Hydrolase</keyword>
<organism evidence="2 3">
    <name type="scientific">Mortierella isabellina</name>
    <name type="common">Filamentous fungus</name>
    <name type="synonym">Umbelopsis isabellina</name>
    <dbReference type="NCBI Taxonomy" id="91625"/>
    <lineage>
        <taxon>Eukaryota</taxon>
        <taxon>Fungi</taxon>
        <taxon>Fungi incertae sedis</taxon>
        <taxon>Mucoromycota</taxon>
        <taxon>Mucoromycotina</taxon>
        <taxon>Umbelopsidomycetes</taxon>
        <taxon>Umbelopsidales</taxon>
        <taxon>Umbelopsidaceae</taxon>
        <taxon>Umbelopsis</taxon>
    </lineage>
</organism>
<dbReference type="PANTHER" id="PTHR16138">
    <property type="entry name" value="MYCOPHENOLIC ACID ACYL-GLUCURONIDE ESTERASE, MITOCHONDRIAL"/>
    <property type="match status" value="1"/>
</dbReference>